<organism evidence="1">
    <name type="scientific">Oryza punctata</name>
    <name type="common">Red rice</name>
    <dbReference type="NCBI Taxonomy" id="4537"/>
    <lineage>
        <taxon>Eukaryota</taxon>
        <taxon>Viridiplantae</taxon>
        <taxon>Streptophyta</taxon>
        <taxon>Embryophyta</taxon>
        <taxon>Tracheophyta</taxon>
        <taxon>Spermatophyta</taxon>
        <taxon>Magnoliopsida</taxon>
        <taxon>Liliopsida</taxon>
        <taxon>Poales</taxon>
        <taxon>Poaceae</taxon>
        <taxon>BOP clade</taxon>
        <taxon>Oryzoideae</taxon>
        <taxon>Oryzeae</taxon>
        <taxon>Oryzinae</taxon>
        <taxon>Oryza</taxon>
    </lineage>
</organism>
<keyword evidence="2" id="KW-1185">Reference proteome</keyword>
<dbReference type="AlphaFoldDB" id="A0A0E0LAK8"/>
<accession>A0A0E0LAK8</accession>
<reference evidence="1" key="2">
    <citation type="submission" date="2018-05" db="EMBL/GenBank/DDBJ databases">
        <title>OpunRS2 (Oryza punctata Reference Sequence Version 2).</title>
        <authorList>
            <person name="Zhang J."/>
            <person name="Kudrna D."/>
            <person name="Lee S."/>
            <person name="Talag J."/>
            <person name="Welchert J."/>
            <person name="Wing R.A."/>
        </authorList>
    </citation>
    <scope>NUCLEOTIDE SEQUENCE [LARGE SCALE GENOMIC DNA]</scope>
</reference>
<dbReference type="Proteomes" id="UP000026962">
    <property type="component" value="Chromosome 6"/>
</dbReference>
<dbReference type="Gramene" id="OPUNC06G10900.1">
    <property type="protein sequence ID" value="OPUNC06G10900.1"/>
    <property type="gene ID" value="OPUNC06G10900"/>
</dbReference>
<reference evidence="1" key="1">
    <citation type="submission" date="2015-04" db="UniProtKB">
        <authorList>
            <consortium name="EnsemblPlants"/>
        </authorList>
    </citation>
    <scope>IDENTIFICATION</scope>
</reference>
<name>A0A0E0LAK8_ORYPU</name>
<protein>
    <submittedName>
        <fullName evidence="1">Uncharacterized protein</fullName>
    </submittedName>
</protein>
<evidence type="ECO:0000313" key="1">
    <source>
        <dbReference type="EnsemblPlants" id="OPUNC06G10900.1"/>
    </source>
</evidence>
<evidence type="ECO:0000313" key="2">
    <source>
        <dbReference type="Proteomes" id="UP000026962"/>
    </source>
</evidence>
<dbReference type="HOGENOM" id="CLU_2658793_0_0_1"/>
<dbReference type="EnsemblPlants" id="OPUNC06G10900.1">
    <property type="protein sequence ID" value="OPUNC06G10900.1"/>
    <property type="gene ID" value="OPUNC06G10900"/>
</dbReference>
<proteinExistence type="predicted"/>
<sequence length="76" mass="9084">MRISEGNKKKRNMEWYRCTQLASGHSKILRMVLFSKNAALAFHVHCMIPERRHKLEKRMHVYEDQCGHTCNRQSLL</sequence>